<protein>
    <submittedName>
        <fullName evidence="1">Uncharacterized protein</fullName>
    </submittedName>
</protein>
<proteinExistence type="predicted"/>
<name>A0A5C3Q9T5_9AGAR</name>
<evidence type="ECO:0000313" key="1">
    <source>
        <dbReference type="EMBL" id="TFK95213.1"/>
    </source>
</evidence>
<evidence type="ECO:0000313" key="2">
    <source>
        <dbReference type="Proteomes" id="UP000305067"/>
    </source>
</evidence>
<dbReference type="EMBL" id="ML178904">
    <property type="protein sequence ID" value="TFK95213.1"/>
    <property type="molecule type" value="Genomic_DNA"/>
</dbReference>
<organism evidence="1 2">
    <name type="scientific">Pterulicium gracile</name>
    <dbReference type="NCBI Taxonomy" id="1884261"/>
    <lineage>
        <taxon>Eukaryota</taxon>
        <taxon>Fungi</taxon>
        <taxon>Dikarya</taxon>
        <taxon>Basidiomycota</taxon>
        <taxon>Agaricomycotina</taxon>
        <taxon>Agaricomycetes</taxon>
        <taxon>Agaricomycetidae</taxon>
        <taxon>Agaricales</taxon>
        <taxon>Pleurotineae</taxon>
        <taxon>Pterulaceae</taxon>
        <taxon>Pterulicium</taxon>
    </lineage>
</organism>
<dbReference type="STRING" id="1884261.A0A5C3Q9T5"/>
<feature type="non-terminal residue" evidence="1">
    <location>
        <position position="178"/>
    </location>
</feature>
<reference evidence="1 2" key="1">
    <citation type="journal article" date="2019" name="Nat. Ecol. Evol.">
        <title>Megaphylogeny resolves global patterns of mushroom evolution.</title>
        <authorList>
            <person name="Varga T."/>
            <person name="Krizsan K."/>
            <person name="Foldi C."/>
            <person name="Dima B."/>
            <person name="Sanchez-Garcia M."/>
            <person name="Sanchez-Ramirez S."/>
            <person name="Szollosi G.J."/>
            <person name="Szarkandi J.G."/>
            <person name="Papp V."/>
            <person name="Albert L."/>
            <person name="Andreopoulos W."/>
            <person name="Angelini C."/>
            <person name="Antonin V."/>
            <person name="Barry K.W."/>
            <person name="Bougher N.L."/>
            <person name="Buchanan P."/>
            <person name="Buyck B."/>
            <person name="Bense V."/>
            <person name="Catcheside P."/>
            <person name="Chovatia M."/>
            <person name="Cooper J."/>
            <person name="Damon W."/>
            <person name="Desjardin D."/>
            <person name="Finy P."/>
            <person name="Geml J."/>
            <person name="Haridas S."/>
            <person name="Hughes K."/>
            <person name="Justo A."/>
            <person name="Karasinski D."/>
            <person name="Kautmanova I."/>
            <person name="Kiss B."/>
            <person name="Kocsube S."/>
            <person name="Kotiranta H."/>
            <person name="LaButti K.M."/>
            <person name="Lechner B.E."/>
            <person name="Liimatainen K."/>
            <person name="Lipzen A."/>
            <person name="Lukacs Z."/>
            <person name="Mihaltcheva S."/>
            <person name="Morgado L.N."/>
            <person name="Niskanen T."/>
            <person name="Noordeloos M.E."/>
            <person name="Ohm R.A."/>
            <person name="Ortiz-Santana B."/>
            <person name="Ovrebo C."/>
            <person name="Racz N."/>
            <person name="Riley R."/>
            <person name="Savchenko A."/>
            <person name="Shiryaev A."/>
            <person name="Soop K."/>
            <person name="Spirin V."/>
            <person name="Szebenyi C."/>
            <person name="Tomsovsky M."/>
            <person name="Tulloss R.E."/>
            <person name="Uehling J."/>
            <person name="Grigoriev I.V."/>
            <person name="Vagvolgyi C."/>
            <person name="Papp T."/>
            <person name="Martin F.M."/>
            <person name="Miettinen O."/>
            <person name="Hibbett D.S."/>
            <person name="Nagy L.G."/>
        </authorList>
    </citation>
    <scope>NUCLEOTIDE SEQUENCE [LARGE SCALE GENOMIC DNA]</scope>
    <source>
        <strain evidence="1 2">CBS 309.79</strain>
    </source>
</reference>
<gene>
    <name evidence="1" type="ORF">BDV98DRAFT_484734</name>
</gene>
<sequence>ACLVTKGYWWIVSSEEPCPTPPDGAEARAWDRSNAKGGALIFLKLDDQRKAEFKLRMMTGNILWRELRVKFVHQDLHWHFAAYENLLNVRKEPGEDMNTLTGRISAILTWVKTTRPAAFTLDDLDTNFHRMALLNLLKNPEDFYGAFTSFLTILLDQLSVRGLEVALIGEEQTRKSKA</sequence>
<keyword evidence="2" id="KW-1185">Reference proteome</keyword>
<dbReference type="AlphaFoldDB" id="A0A5C3Q9T5"/>
<accession>A0A5C3Q9T5</accession>
<dbReference type="OrthoDB" id="3257543at2759"/>
<dbReference type="Proteomes" id="UP000305067">
    <property type="component" value="Unassembled WGS sequence"/>
</dbReference>
<feature type="non-terminal residue" evidence="1">
    <location>
        <position position="1"/>
    </location>
</feature>
<dbReference type="Pfam" id="PF14223">
    <property type="entry name" value="Retrotran_gag_2"/>
    <property type="match status" value="1"/>
</dbReference>